<reference evidence="5 6" key="1">
    <citation type="submission" date="2018-12" db="EMBL/GenBank/DDBJ databases">
        <authorList>
            <person name="Feng G."/>
            <person name="Zhu H."/>
        </authorList>
    </citation>
    <scope>NUCLEOTIDE SEQUENCE [LARGE SCALE GENOMIC DNA]</scope>
    <source>
        <strain evidence="5 6">KCTC 12533</strain>
    </source>
</reference>
<evidence type="ECO:0000259" key="4">
    <source>
        <dbReference type="SMART" id="SM00950"/>
    </source>
</evidence>
<evidence type="ECO:0000256" key="2">
    <source>
        <dbReference type="ARBA" id="ARBA00035032"/>
    </source>
</evidence>
<evidence type="ECO:0000256" key="3">
    <source>
        <dbReference type="SAM" id="MobiDB-lite"/>
    </source>
</evidence>
<evidence type="ECO:0000313" key="5">
    <source>
        <dbReference type="EMBL" id="RSK45533.1"/>
    </source>
</evidence>
<dbReference type="CDD" id="cd04659">
    <property type="entry name" value="Piwi_piwi-like_ProArk"/>
    <property type="match status" value="1"/>
</dbReference>
<organism evidence="5 6">
    <name type="scientific">Hymenobacter rigui</name>
    <dbReference type="NCBI Taxonomy" id="334424"/>
    <lineage>
        <taxon>Bacteria</taxon>
        <taxon>Pseudomonadati</taxon>
        <taxon>Bacteroidota</taxon>
        <taxon>Cytophagia</taxon>
        <taxon>Cytophagales</taxon>
        <taxon>Hymenobacteraceae</taxon>
        <taxon>Hymenobacter</taxon>
    </lineage>
</organism>
<dbReference type="SUPFAM" id="SSF53098">
    <property type="entry name" value="Ribonuclease H-like"/>
    <property type="match status" value="1"/>
</dbReference>
<dbReference type="SMART" id="SM00950">
    <property type="entry name" value="Piwi"/>
    <property type="match status" value="1"/>
</dbReference>
<comment type="similarity">
    <text evidence="1">Belongs to the argonaute family. Long pAgo subfamily.</text>
</comment>
<dbReference type="Proteomes" id="UP000273500">
    <property type="component" value="Unassembled WGS sequence"/>
</dbReference>
<feature type="compositionally biased region" description="Acidic residues" evidence="3">
    <location>
        <begin position="103"/>
        <end position="114"/>
    </location>
</feature>
<dbReference type="OrthoDB" id="530017at2"/>
<dbReference type="Gene3D" id="3.30.420.10">
    <property type="entry name" value="Ribonuclease H-like superfamily/Ribonuclease H"/>
    <property type="match status" value="1"/>
</dbReference>
<dbReference type="EMBL" id="RWIT01000013">
    <property type="protein sequence ID" value="RSK45533.1"/>
    <property type="molecule type" value="Genomic_DNA"/>
</dbReference>
<evidence type="ECO:0000313" key="6">
    <source>
        <dbReference type="Proteomes" id="UP000273500"/>
    </source>
</evidence>
<comment type="caution">
    <text evidence="5">The sequence shown here is derived from an EMBL/GenBank/DDBJ whole genome shotgun (WGS) entry which is preliminary data.</text>
</comment>
<dbReference type="InterPro" id="IPR036397">
    <property type="entry name" value="RNaseH_sf"/>
</dbReference>
<dbReference type="Gene3D" id="3.40.50.2300">
    <property type="match status" value="1"/>
</dbReference>
<feature type="domain" description="Piwi" evidence="4">
    <location>
        <begin position="194"/>
        <end position="514"/>
    </location>
</feature>
<dbReference type="InterPro" id="IPR003165">
    <property type="entry name" value="Piwi"/>
</dbReference>
<dbReference type="GO" id="GO:0003676">
    <property type="term" value="F:nucleic acid binding"/>
    <property type="evidence" value="ECO:0007669"/>
    <property type="project" value="InterPro"/>
</dbReference>
<accession>A0A3R9MM71</accession>
<sequence>MTPELLPEPLLEFGNDRLSEDPKQGIAIGSFFSTSSRTHRSEIHYAILGTNFNIEKAQEWIKQFENPIEASDIELKMKGNRIEAGQVVDYDDEESQLFGAEPVGEDELDDEEEQPTSYKNKRLNPDFPGFNAESIFHCGFVNDEANNRSVKEAKIRAILDDSELTKFDRVVRICDLYKEAYRDLLENSMSPPDICFIVIPADVFKKHSSIPYKGNLYFNLRRYLKAQLIVMPKAIPVQIILEDTILGKKKSLQDLSMQAWNFVVASYYKNAGTPWTLTLQDKHTCFIGISFHKVLNSDNNLVRSSIAQAFNYEGKGIVFIGKKFKWDADKNNTSSPHLTYDYAKSLIEEIVDKYKKFNQNIAPNRIVIHKTTDFWTSAQHAEYAEAEGLKDGIRAALNDDVTIDLVTIKSADIKLLRRKGSYPVMRGTHLPLDRQTGVLYTTGYIPYYETFPGQYVPHPLEVSIFEGESTLKRVCTEILALTKLNFNNCNFFDSLPITLRFAQKVGEIIQYAEDDDMLPDKYYYYM</sequence>
<keyword evidence="6" id="KW-1185">Reference proteome</keyword>
<evidence type="ECO:0000256" key="1">
    <source>
        <dbReference type="ARBA" id="ARBA00035012"/>
    </source>
</evidence>
<gene>
    <name evidence="5" type="ORF">EI291_18240</name>
</gene>
<dbReference type="RefSeq" id="WP_125423387.1">
    <property type="nucleotide sequence ID" value="NZ_RWIT01000013.1"/>
</dbReference>
<dbReference type="AlphaFoldDB" id="A0A3R9MM71"/>
<protein>
    <recommendedName>
        <fullName evidence="2">Protein argonaute</fullName>
    </recommendedName>
</protein>
<proteinExistence type="inferred from homology"/>
<name>A0A3R9MM71_9BACT</name>
<feature type="region of interest" description="Disordered" evidence="3">
    <location>
        <begin position="101"/>
        <end position="123"/>
    </location>
</feature>
<dbReference type="InterPro" id="IPR012337">
    <property type="entry name" value="RNaseH-like_sf"/>
</dbReference>